<protein>
    <submittedName>
        <fullName evidence="1">Uncharacterized protein</fullName>
    </submittedName>
</protein>
<dbReference type="EMBL" id="JAQIZT010000005">
    <property type="protein sequence ID" value="KAJ6996430.1"/>
    <property type="molecule type" value="Genomic_DNA"/>
</dbReference>
<organism evidence="1 2">
    <name type="scientific">Populus alba x Populus x berolinensis</name>
    <dbReference type="NCBI Taxonomy" id="444605"/>
    <lineage>
        <taxon>Eukaryota</taxon>
        <taxon>Viridiplantae</taxon>
        <taxon>Streptophyta</taxon>
        <taxon>Embryophyta</taxon>
        <taxon>Tracheophyta</taxon>
        <taxon>Spermatophyta</taxon>
        <taxon>Magnoliopsida</taxon>
        <taxon>eudicotyledons</taxon>
        <taxon>Gunneridae</taxon>
        <taxon>Pentapetalae</taxon>
        <taxon>rosids</taxon>
        <taxon>fabids</taxon>
        <taxon>Malpighiales</taxon>
        <taxon>Salicaceae</taxon>
        <taxon>Saliceae</taxon>
        <taxon>Populus</taxon>
    </lineage>
</organism>
<evidence type="ECO:0000313" key="2">
    <source>
        <dbReference type="Proteomes" id="UP001164929"/>
    </source>
</evidence>
<proteinExistence type="predicted"/>
<evidence type="ECO:0000313" key="1">
    <source>
        <dbReference type="EMBL" id="KAJ6996430.1"/>
    </source>
</evidence>
<keyword evidence="2" id="KW-1185">Reference proteome</keyword>
<gene>
    <name evidence="1" type="ORF">NC653_013132</name>
</gene>
<comment type="caution">
    <text evidence="1">The sequence shown here is derived from an EMBL/GenBank/DDBJ whole genome shotgun (WGS) entry which is preliminary data.</text>
</comment>
<reference evidence="1" key="1">
    <citation type="journal article" date="2023" name="Mol. Ecol. Resour.">
        <title>Chromosome-level genome assembly of a triploid poplar Populus alba 'Berolinensis'.</title>
        <authorList>
            <person name="Chen S."/>
            <person name="Yu Y."/>
            <person name="Wang X."/>
            <person name="Wang S."/>
            <person name="Zhang T."/>
            <person name="Zhou Y."/>
            <person name="He R."/>
            <person name="Meng N."/>
            <person name="Wang Y."/>
            <person name="Liu W."/>
            <person name="Liu Z."/>
            <person name="Liu J."/>
            <person name="Guo Q."/>
            <person name="Huang H."/>
            <person name="Sederoff R.R."/>
            <person name="Wang G."/>
            <person name="Qu G."/>
            <person name="Chen S."/>
        </authorList>
    </citation>
    <scope>NUCLEOTIDE SEQUENCE</scope>
    <source>
        <strain evidence="1">SC-2020</strain>
    </source>
</reference>
<dbReference type="AlphaFoldDB" id="A0AAD6QTL9"/>
<sequence length="94" mass="10670">MASNDLKDKGLNESNLENAYKRDDLIKFKSKFDSFVNEMKNSIAVFKPEKMEVEDPVLRETSYPPGLHGVTVAENVGSGRSSYQFQILFKKKHG</sequence>
<accession>A0AAD6QTL9</accession>
<name>A0AAD6QTL9_9ROSI</name>
<dbReference type="Proteomes" id="UP001164929">
    <property type="component" value="Chromosome 5"/>
</dbReference>